<gene>
    <name evidence="1" type="ORF">NLG97_g9586</name>
</gene>
<accession>A0ACC1QIW1</accession>
<evidence type="ECO:0000313" key="1">
    <source>
        <dbReference type="EMBL" id="KAJ3475079.1"/>
    </source>
</evidence>
<dbReference type="EMBL" id="JANAKD010002034">
    <property type="protein sequence ID" value="KAJ3475079.1"/>
    <property type="molecule type" value="Genomic_DNA"/>
</dbReference>
<name>A0ACC1QIW1_9HYPO</name>
<comment type="caution">
    <text evidence="1">The sequence shown here is derived from an EMBL/GenBank/DDBJ whole genome shotgun (WGS) entry which is preliminary data.</text>
</comment>
<dbReference type="Proteomes" id="UP001148737">
    <property type="component" value="Unassembled WGS sequence"/>
</dbReference>
<reference evidence="1" key="1">
    <citation type="submission" date="2022-07" db="EMBL/GenBank/DDBJ databases">
        <title>Genome Sequence of Lecanicillium saksenae.</title>
        <authorList>
            <person name="Buettner E."/>
        </authorList>
    </citation>
    <scope>NUCLEOTIDE SEQUENCE</scope>
    <source>
        <strain evidence="1">VT-O1</strain>
    </source>
</reference>
<sequence>MDTLPVELFAEILSYLPPASCKSARLTSRQFNAVLAKPTFDKLSTFIDPDTALKTAQDTLYGLATRQRPMWSPNCSVPDDLPLPRSFLHAMYTALGGQPWTPKTAAVARRRQFMLADSSDESSSDESELELPIELPEEESEDYRTAAVMLQRLGRPELNEKMLRQALFRYALYKSYIYEGEGEAPELWVMNTTKWKHQL</sequence>
<protein>
    <submittedName>
        <fullName evidence="1">Uncharacterized protein</fullName>
    </submittedName>
</protein>
<proteinExistence type="predicted"/>
<evidence type="ECO:0000313" key="2">
    <source>
        <dbReference type="Proteomes" id="UP001148737"/>
    </source>
</evidence>
<organism evidence="1 2">
    <name type="scientific">Lecanicillium saksenae</name>
    <dbReference type="NCBI Taxonomy" id="468837"/>
    <lineage>
        <taxon>Eukaryota</taxon>
        <taxon>Fungi</taxon>
        <taxon>Dikarya</taxon>
        <taxon>Ascomycota</taxon>
        <taxon>Pezizomycotina</taxon>
        <taxon>Sordariomycetes</taxon>
        <taxon>Hypocreomycetidae</taxon>
        <taxon>Hypocreales</taxon>
        <taxon>Cordycipitaceae</taxon>
        <taxon>Lecanicillium</taxon>
    </lineage>
</organism>
<keyword evidence="2" id="KW-1185">Reference proteome</keyword>